<organism evidence="1 2">
    <name type="scientific">Conexibacter arvalis</name>
    <dbReference type="NCBI Taxonomy" id="912552"/>
    <lineage>
        <taxon>Bacteria</taxon>
        <taxon>Bacillati</taxon>
        <taxon>Actinomycetota</taxon>
        <taxon>Thermoleophilia</taxon>
        <taxon>Solirubrobacterales</taxon>
        <taxon>Conexibacteraceae</taxon>
        <taxon>Conexibacter</taxon>
    </lineage>
</organism>
<protein>
    <submittedName>
        <fullName evidence="1">Uncharacterized protein</fullName>
    </submittedName>
</protein>
<dbReference type="RefSeq" id="WP_281381447.1">
    <property type="nucleotide sequence ID" value="NZ_JACHNU010000001.1"/>
</dbReference>
<comment type="caution">
    <text evidence="1">The sequence shown here is derived from an EMBL/GenBank/DDBJ whole genome shotgun (WGS) entry which is preliminary data.</text>
</comment>
<dbReference type="EMBL" id="JACHNU010000001">
    <property type="protein sequence ID" value="MBB4660471.1"/>
    <property type="molecule type" value="Genomic_DNA"/>
</dbReference>
<sequence length="41" mass="4267">MVGAMVGLERSTLPLIGAKDFGLASKVAVLSFIVAFRSTGR</sequence>
<accession>A0A840I869</accession>
<gene>
    <name evidence="1" type="ORF">BDZ31_000044</name>
</gene>
<name>A0A840I869_9ACTN</name>
<evidence type="ECO:0000313" key="2">
    <source>
        <dbReference type="Proteomes" id="UP000585272"/>
    </source>
</evidence>
<dbReference type="AlphaFoldDB" id="A0A840I869"/>
<evidence type="ECO:0000313" key="1">
    <source>
        <dbReference type="EMBL" id="MBB4660471.1"/>
    </source>
</evidence>
<proteinExistence type="predicted"/>
<dbReference type="Proteomes" id="UP000585272">
    <property type="component" value="Unassembled WGS sequence"/>
</dbReference>
<keyword evidence="2" id="KW-1185">Reference proteome</keyword>
<reference evidence="1 2" key="1">
    <citation type="submission" date="2020-08" db="EMBL/GenBank/DDBJ databases">
        <title>Genomic Encyclopedia of Archaeal and Bacterial Type Strains, Phase II (KMG-II): from individual species to whole genera.</title>
        <authorList>
            <person name="Goeker M."/>
        </authorList>
    </citation>
    <scope>NUCLEOTIDE SEQUENCE [LARGE SCALE GENOMIC DNA]</scope>
    <source>
        <strain evidence="1 2">DSM 23288</strain>
    </source>
</reference>